<gene>
    <name evidence="5" type="ORF">RT717_10450</name>
</gene>
<evidence type="ECO:0000313" key="5">
    <source>
        <dbReference type="EMBL" id="WOK09055.1"/>
    </source>
</evidence>
<reference evidence="5 6" key="1">
    <citation type="journal article" date="2023" name="Microbiol. Resour. Announc.">
        <title>Complete Genome Sequence of Imperialibacter roseus strain P4T.</title>
        <authorList>
            <person name="Tizabi D.R."/>
            <person name="Bachvaroff T."/>
            <person name="Hill R.T."/>
        </authorList>
    </citation>
    <scope>NUCLEOTIDE SEQUENCE [LARGE SCALE GENOMIC DNA]</scope>
    <source>
        <strain evidence="5 6">P4T</strain>
    </source>
</reference>
<keyword evidence="2" id="KW-1133">Transmembrane helix</keyword>
<feature type="chain" id="PRO_5047471088" evidence="3">
    <location>
        <begin position="21"/>
        <end position="961"/>
    </location>
</feature>
<feature type="transmembrane region" description="Helical" evidence="2">
    <location>
        <begin position="869"/>
        <end position="890"/>
    </location>
</feature>
<evidence type="ECO:0000256" key="3">
    <source>
        <dbReference type="SAM" id="SignalP"/>
    </source>
</evidence>
<dbReference type="InterPro" id="IPR013783">
    <property type="entry name" value="Ig-like_fold"/>
</dbReference>
<feature type="transmembrane region" description="Helical" evidence="2">
    <location>
        <begin position="840"/>
        <end position="857"/>
    </location>
</feature>
<dbReference type="InterPro" id="IPR011123">
    <property type="entry name" value="Y_Y_Y"/>
</dbReference>
<name>A0ABZ0IYM6_9BACT</name>
<dbReference type="SUPFAM" id="SSF63829">
    <property type="entry name" value="Calcium-dependent phosphotriesterase"/>
    <property type="match status" value="1"/>
</dbReference>
<evidence type="ECO:0000313" key="6">
    <source>
        <dbReference type="Proteomes" id="UP001302349"/>
    </source>
</evidence>
<feature type="transmembrane region" description="Helical" evidence="2">
    <location>
        <begin position="902"/>
        <end position="921"/>
    </location>
</feature>
<dbReference type="Gene3D" id="2.130.10.10">
    <property type="entry name" value="YVTN repeat-like/Quinoprotein amine dehydrogenase"/>
    <property type="match status" value="2"/>
</dbReference>
<dbReference type="RefSeq" id="WP_317491679.1">
    <property type="nucleotide sequence ID" value="NZ_CP136051.1"/>
</dbReference>
<keyword evidence="2" id="KW-0472">Membrane</keyword>
<feature type="domain" description="Two component regulator three Y" evidence="4">
    <location>
        <begin position="773"/>
        <end position="817"/>
    </location>
</feature>
<sequence length="961" mass="108854">MRRLLVGLLLFLSIATTAVAQSGYYYQTHFTPIANKRDQINYSIQQDDFGRLYFANRQGLLQFDGTSWDLIETPGPTFSISLNDSVIYLAGTYGFGMLTTDGFGNLAFKNLGDSLSKLSSMTQLISYGEELVMTDGKSAFSYSPSSKKLEKIATSLPVTQIGVFDAKLVAFNADTTFLIRGQGVLPPRFVEKGPWLQWSKSAGNQWIGANRKNELFQIVGGQLVPLKLDDEGYLDEARILSLTWMSDDLVAVGTLRGGVVFVDAKGRKLDQIVNFHTGLPDNETQTLFRDKDTGLWVAHPYGYTRVSPNIPFKSYNYYPGLDGTLYTSRHFDGRVFAGTNLGLFYLDQVKNFDEIVYYIKKNPDTQLTVADDRKEDKKDGDGLFSFLRFNKKDDKVEETTKEPVTEEAPEDDKKKKGGLFSFLKKNKGEEATEEKKEEPEAPKKAVVATAISKARSQIGGKKKTATAEPVMVRRVKKELQSITYVYKKIKGVEGRINQLVPINDDEMMAAGLAGVFIVKEDEAVQIYSEAVRRVFYDPIQNLILISTYRGGLLTVVNEAGKWKETTLLENVDDFIQFIFKDRTGKIWLCTSQKLYWAKIENNTLVEAGEVPIKNDYLDPVIGIDDANLGVVFMHAKGFFKLAGDGLEKFDWLGMSEPSRYISSAGHLLVSDGRFWHKMGPKTDANSAFTFLNLFDHIVSIDFEKEGDLWVVTADNNFYRIDHNKAFEANYNPFLKHIRSVNNQLLPIGTKLRVEQENSSLSFFYHQTEYSGILKIEYRYRLLGLNEQWSEWSPNNNTIQFSYLPSDKYELQVETRNSFGVVKPLESIFFTVVPPYWQRPWFYAAEFLFFAMLLFLSSRLTKSNSMVVLVLNRLLTFLTIIMIIEFIQTIVEANFETNSSPVLSFFLQVAVAFCLMPLESFMRSKLSGKGEKVDRLVQGHVSKLTRSIGKKSSGKKTVEEQS</sequence>
<dbReference type="Gene3D" id="2.60.40.10">
    <property type="entry name" value="Immunoglobulins"/>
    <property type="match status" value="1"/>
</dbReference>
<accession>A0ABZ0IYM6</accession>
<keyword evidence="3" id="KW-0732">Signal</keyword>
<evidence type="ECO:0000256" key="2">
    <source>
        <dbReference type="SAM" id="Phobius"/>
    </source>
</evidence>
<evidence type="ECO:0000256" key="1">
    <source>
        <dbReference type="SAM" id="MobiDB-lite"/>
    </source>
</evidence>
<dbReference type="Pfam" id="PF07495">
    <property type="entry name" value="Y_Y_Y"/>
    <property type="match status" value="1"/>
</dbReference>
<keyword evidence="6" id="KW-1185">Reference proteome</keyword>
<organism evidence="5 6">
    <name type="scientific">Imperialibacter roseus</name>
    <dbReference type="NCBI Taxonomy" id="1324217"/>
    <lineage>
        <taxon>Bacteria</taxon>
        <taxon>Pseudomonadati</taxon>
        <taxon>Bacteroidota</taxon>
        <taxon>Cytophagia</taxon>
        <taxon>Cytophagales</taxon>
        <taxon>Flammeovirgaceae</taxon>
        <taxon>Imperialibacter</taxon>
    </lineage>
</organism>
<keyword evidence="2" id="KW-0812">Transmembrane</keyword>
<feature type="region of interest" description="Disordered" evidence="1">
    <location>
        <begin position="397"/>
        <end position="416"/>
    </location>
</feature>
<dbReference type="EMBL" id="CP136051">
    <property type="protein sequence ID" value="WOK09055.1"/>
    <property type="molecule type" value="Genomic_DNA"/>
</dbReference>
<feature type="signal peptide" evidence="3">
    <location>
        <begin position="1"/>
        <end position="20"/>
    </location>
</feature>
<dbReference type="InterPro" id="IPR015943">
    <property type="entry name" value="WD40/YVTN_repeat-like_dom_sf"/>
</dbReference>
<proteinExistence type="predicted"/>
<dbReference type="Proteomes" id="UP001302349">
    <property type="component" value="Chromosome"/>
</dbReference>
<evidence type="ECO:0000259" key="4">
    <source>
        <dbReference type="Pfam" id="PF07495"/>
    </source>
</evidence>
<protein>
    <submittedName>
        <fullName evidence="5">Triple tyrosine motif-containing protein</fullName>
    </submittedName>
</protein>